<dbReference type="GO" id="GO:0046872">
    <property type="term" value="F:metal ion binding"/>
    <property type="evidence" value="ECO:0007669"/>
    <property type="project" value="UniProtKB-KW"/>
</dbReference>
<dbReference type="Pfam" id="PF01421">
    <property type="entry name" value="Reprolysin"/>
    <property type="match status" value="1"/>
</dbReference>
<protein>
    <submittedName>
        <fullName evidence="5">Peptidase M12B domain-containing protein</fullName>
    </submittedName>
</protein>
<feature type="binding site" evidence="1">
    <location>
        <position position="16"/>
    </location>
    <ligand>
        <name>Zn(2+)</name>
        <dbReference type="ChEBI" id="CHEBI:29105"/>
        <note>catalytic</note>
    </ligand>
</feature>
<dbReference type="Gene3D" id="3.40.390.10">
    <property type="entry name" value="Collagenase (Catalytic Domain)"/>
    <property type="match status" value="1"/>
</dbReference>
<feature type="binding site" evidence="1">
    <location>
        <position position="20"/>
    </location>
    <ligand>
        <name>Zn(2+)</name>
        <dbReference type="ChEBI" id="CHEBI:29105"/>
        <note>catalytic</note>
    </ligand>
</feature>
<accession>A0A183KM85</accession>
<feature type="domain" description="Peptidase M12B" evidence="2">
    <location>
        <begin position="1"/>
        <end position="75"/>
    </location>
</feature>
<keyword evidence="1" id="KW-0479">Metal-binding</keyword>
<evidence type="ECO:0000313" key="4">
    <source>
        <dbReference type="Proteomes" id="UP000279833"/>
    </source>
</evidence>
<reference evidence="5" key="1">
    <citation type="submission" date="2016-06" db="UniProtKB">
        <authorList>
            <consortium name="WormBaseParasite"/>
        </authorList>
    </citation>
    <scope>IDENTIFICATION</scope>
</reference>
<dbReference type="InterPro" id="IPR001590">
    <property type="entry name" value="Peptidase_M12B"/>
</dbReference>
<dbReference type="InterPro" id="IPR024079">
    <property type="entry name" value="MetalloPept_cat_dom_sf"/>
</dbReference>
<evidence type="ECO:0000313" key="5">
    <source>
        <dbReference type="WBParaSite" id="SCUD_0001615901-mRNA-1"/>
    </source>
</evidence>
<reference evidence="3 4" key="2">
    <citation type="submission" date="2018-11" db="EMBL/GenBank/DDBJ databases">
        <authorList>
            <consortium name="Pathogen Informatics"/>
        </authorList>
    </citation>
    <scope>NUCLEOTIDE SEQUENCE [LARGE SCALE GENOMIC DNA]</scope>
    <source>
        <strain evidence="3">Dakar</strain>
        <strain evidence="4">Dakar, Senegal</strain>
    </source>
</reference>
<dbReference type="AlphaFoldDB" id="A0A183KM85"/>
<keyword evidence="4" id="KW-1185">Reference proteome</keyword>
<evidence type="ECO:0000313" key="3">
    <source>
        <dbReference type="EMBL" id="VDP60970.1"/>
    </source>
</evidence>
<feature type="active site" evidence="1">
    <location>
        <position position="17"/>
    </location>
</feature>
<feature type="binding site" evidence="1">
    <location>
        <position position="26"/>
    </location>
    <ligand>
        <name>Zn(2+)</name>
        <dbReference type="ChEBI" id="CHEBI:29105"/>
        <note>catalytic</note>
    </ligand>
</feature>
<keyword evidence="1" id="KW-0862">Zinc</keyword>
<proteinExistence type="predicted"/>
<dbReference type="WBParaSite" id="SCUD_0001615901-mRNA-1">
    <property type="protein sequence ID" value="SCUD_0001615901-mRNA-1"/>
    <property type="gene ID" value="SCUD_0001615901"/>
</dbReference>
<sequence length="240" mass="26469">VSPTLDIIETARTIAHELGHNFGLRHDTEECECQGCIMATGVEFGTTVMKWSPCSIRDLPGLLNHGMGVCLHDLPASGSVTINSFVPNSKTSTHRKNNNNDNNNISIPSVVHIYDWQSEAKRTPVSRVLTIRQRHSASSVEKYANGLCGNGVLDPGEECDCGTHLTKLQTPMSNPMGNGINGECETHFSQQFNILDLSTDQLFGLLVMPIIRRIVTMYNPCNYPYSLFNTTDINFPSISQ</sequence>
<comment type="caution">
    <text evidence="1">Lacks conserved residue(s) required for the propagation of feature annotation.</text>
</comment>
<dbReference type="PANTHER" id="PTHR11905">
    <property type="entry name" value="ADAM A DISINTEGRIN AND METALLOPROTEASE DOMAIN"/>
    <property type="match status" value="1"/>
</dbReference>
<dbReference type="Proteomes" id="UP000279833">
    <property type="component" value="Unassembled WGS sequence"/>
</dbReference>
<dbReference type="EMBL" id="UZAK01038374">
    <property type="protein sequence ID" value="VDP60970.1"/>
    <property type="molecule type" value="Genomic_DNA"/>
</dbReference>
<dbReference type="PANTHER" id="PTHR11905:SF159">
    <property type="entry name" value="ADAM METALLOPROTEASE"/>
    <property type="match status" value="1"/>
</dbReference>
<gene>
    <name evidence="3" type="ORF">SCUD_LOCUS16156</name>
</gene>
<dbReference type="PROSITE" id="PS50215">
    <property type="entry name" value="ADAM_MEPRO"/>
    <property type="match status" value="1"/>
</dbReference>
<evidence type="ECO:0000256" key="1">
    <source>
        <dbReference type="PROSITE-ProRule" id="PRU00276"/>
    </source>
</evidence>
<dbReference type="STRING" id="6186.A0A183KM85"/>
<evidence type="ECO:0000259" key="2">
    <source>
        <dbReference type="PROSITE" id="PS50215"/>
    </source>
</evidence>
<organism evidence="5">
    <name type="scientific">Schistosoma curassoni</name>
    <dbReference type="NCBI Taxonomy" id="6186"/>
    <lineage>
        <taxon>Eukaryota</taxon>
        <taxon>Metazoa</taxon>
        <taxon>Spiralia</taxon>
        <taxon>Lophotrochozoa</taxon>
        <taxon>Platyhelminthes</taxon>
        <taxon>Trematoda</taxon>
        <taxon>Digenea</taxon>
        <taxon>Strigeidida</taxon>
        <taxon>Schistosomatoidea</taxon>
        <taxon>Schistosomatidae</taxon>
        <taxon>Schistosoma</taxon>
    </lineage>
</organism>
<dbReference type="SUPFAM" id="SSF55486">
    <property type="entry name" value="Metalloproteases ('zincins'), catalytic domain"/>
    <property type="match status" value="1"/>
</dbReference>
<name>A0A183KM85_9TREM</name>
<dbReference type="GO" id="GO:0004222">
    <property type="term" value="F:metalloendopeptidase activity"/>
    <property type="evidence" value="ECO:0007669"/>
    <property type="project" value="InterPro"/>
</dbReference>
<dbReference type="GO" id="GO:0006508">
    <property type="term" value="P:proteolysis"/>
    <property type="evidence" value="ECO:0007669"/>
    <property type="project" value="InterPro"/>
</dbReference>